<dbReference type="AlphaFoldDB" id="A0AAN6ULE4"/>
<feature type="compositionally biased region" description="Polar residues" evidence="1">
    <location>
        <begin position="1"/>
        <end position="10"/>
    </location>
</feature>
<keyword evidence="3" id="KW-1185">Reference proteome</keyword>
<accession>A0AAN6ULE4</accession>
<organism evidence="2 3">
    <name type="scientific">Trichocladium antarcticum</name>
    <dbReference type="NCBI Taxonomy" id="1450529"/>
    <lineage>
        <taxon>Eukaryota</taxon>
        <taxon>Fungi</taxon>
        <taxon>Dikarya</taxon>
        <taxon>Ascomycota</taxon>
        <taxon>Pezizomycotina</taxon>
        <taxon>Sordariomycetes</taxon>
        <taxon>Sordariomycetidae</taxon>
        <taxon>Sordariales</taxon>
        <taxon>Chaetomiaceae</taxon>
        <taxon>Trichocladium</taxon>
    </lineage>
</organism>
<reference evidence="2" key="2">
    <citation type="submission" date="2023-05" db="EMBL/GenBank/DDBJ databases">
        <authorList>
            <consortium name="Lawrence Berkeley National Laboratory"/>
            <person name="Steindorff A."/>
            <person name="Hensen N."/>
            <person name="Bonometti L."/>
            <person name="Westerberg I."/>
            <person name="Brannstrom I.O."/>
            <person name="Guillou S."/>
            <person name="Cros-Aarteil S."/>
            <person name="Calhoun S."/>
            <person name="Haridas S."/>
            <person name="Kuo A."/>
            <person name="Mondo S."/>
            <person name="Pangilinan J."/>
            <person name="Riley R."/>
            <person name="Labutti K."/>
            <person name="Andreopoulos B."/>
            <person name="Lipzen A."/>
            <person name="Chen C."/>
            <person name="Yanf M."/>
            <person name="Daum C."/>
            <person name="Ng V."/>
            <person name="Clum A."/>
            <person name="Ohm R."/>
            <person name="Martin F."/>
            <person name="Silar P."/>
            <person name="Natvig D."/>
            <person name="Lalanne C."/>
            <person name="Gautier V."/>
            <person name="Ament-Velasquez S.L."/>
            <person name="Kruys A."/>
            <person name="Hutchinson M.I."/>
            <person name="Powell A.J."/>
            <person name="Barry K."/>
            <person name="Miller A.N."/>
            <person name="Grigoriev I.V."/>
            <person name="Debuchy R."/>
            <person name="Gladieux P."/>
            <person name="Thoren M.H."/>
            <person name="Johannesson H."/>
        </authorList>
    </citation>
    <scope>NUCLEOTIDE SEQUENCE</scope>
    <source>
        <strain evidence="2">CBS 123565</strain>
    </source>
</reference>
<dbReference type="EMBL" id="MU853406">
    <property type="protein sequence ID" value="KAK4135182.1"/>
    <property type="molecule type" value="Genomic_DNA"/>
</dbReference>
<evidence type="ECO:0000313" key="3">
    <source>
        <dbReference type="Proteomes" id="UP001304895"/>
    </source>
</evidence>
<dbReference type="Proteomes" id="UP001304895">
    <property type="component" value="Unassembled WGS sequence"/>
</dbReference>
<evidence type="ECO:0000256" key="1">
    <source>
        <dbReference type="SAM" id="MobiDB-lite"/>
    </source>
</evidence>
<name>A0AAN6ULE4_9PEZI</name>
<evidence type="ECO:0000313" key="2">
    <source>
        <dbReference type="EMBL" id="KAK4135182.1"/>
    </source>
</evidence>
<proteinExistence type="predicted"/>
<reference evidence="2" key="1">
    <citation type="journal article" date="2023" name="Mol. Phylogenet. Evol.">
        <title>Genome-scale phylogeny and comparative genomics of the fungal order Sordariales.</title>
        <authorList>
            <person name="Hensen N."/>
            <person name="Bonometti L."/>
            <person name="Westerberg I."/>
            <person name="Brannstrom I.O."/>
            <person name="Guillou S."/>
            <person name="Cros-Aarteil S."/>
            <person name="Calhoun S."/>
            <person name="Haridas S."/>
            <person name="Kuo A."/>
            <person name="Mondo S."/>
            <person name="Pangilinan J."/>
            <person name="Riley R."/>
            <person name="LaButti K."/>
            <person name="Andreopoulos B."/>
            <person name="Lipzen A."/>
            <person name="Chen C."/>
            <person name="Yan M."/>
            <person name="Daum C."/>
            <person name="Ng V."/>
            <person name="Clum A."/>
            <person name="Steindorff A."/>
            <person name="Ohm R.A."/>
            <person name="Martin F."/>
            <person name="Silar P."/>
            <person name="Natvig D.O."/>
            <person name="Lalanne C."/>
            <person name="Gautier V."/>
            <person name="Ament-Velasquez S.L."/>
            <person name="Kruys A."/>
            <person name="Hutchinson M.I."/>
            <person name="Powell A.J."/>
            <person name="Barry K."/>
            <person name="Miller A.N."/>
            <person name="Grigoriev I.V."/>
            <person name="Debuchy R."/>
            <person name="Gladieux P."/>
            <person name="Hiltunen Thoren M."/>
            <person name="Johannesson H."/>
        </authorList>
    </citation>
    <scope>NUCLEOTIDE SEQUENCE</scope>
    <source>
        <strain evidence="2">CBS 123565</strain>
    </source>
</reference>
<protein>
    <submittedName>
        <fullName evidence="2">Uncharacterized protein</fullName>
    </submittedName>
</protein>
<feature type="region of interest" description="Disordered" evidence="1">
    <location>
        <begin position="1"/>
        <end position="42"/>
    </location>
</feature>
<comment type="caution">
    <text evidence="2">The sequence shown here is derived from an EMBL/GenBank/DDBJ whole genome shotgun (WGS) entry which is preliminary data.</text>
</comment>
<sequence length="493" mass="55219">MEQRTRQSAHPATRRHDPDESITSIAPGSAEAHDSDATDASKIVAGDLGNKHRLGPLESSSPLERLPAELRDQILLSAPDLPTLRALVHASPVMHAQYRNNRDMLLRTCVGRELDGCFVDAHACLKSRAGTMSPFRTNEKITDLLDAYRGWLSDSGPHADLDSVSPSSVRWLAGFHLSVVRPFSRLYGAWALANLAQATASSLPAPAVAERTATATAAEAVAAAGDRDITLSRSEETRVFRALYRYETYCHLFGRNKAKRRGEFRHAEISEIFFGLFDPWDAEAVGCIDSFVRQKYAVIFREISEELRPEGSRFRKADGSVDPEGSFDLDTSSEYRDYMDGTVARGLEMTVRLLAIEDHDTLVNKMQRCLTRHYDVDSPMQQVLWSVAQKARRDLTATNPRDAAERRRDRIEFAGDAVPPAGPPLAWVLLWNGIYANVYGGYVPSTVKQWGYVMWDERRWADLGATNLISKQWETAPDLVEEIERDYGWRPIP</sequence>
<gene>
    <name evidence="2" type="ORF">BT67DRAFT_267227</name>
</gene>